<proteinExistence type="predicted"/>
<dbReference type="AlphaFoldDB" id="A0A243RJQ2"/>
<dbReference type="Pfam" id="PF06013">
    <property type="entry name" value="WXG100"/>
    <property type="match status" value="1"/>
</dbReference>
<dbReference type="RefSeq" id="WP_086574539.1">
    <property type="nucleotide sequence ID" value="NZ_NGFP01000088.1"/>
</dbReference>
<evidence type="ECO:0000313" key="2">
    <source>
        <dbReference type="Proteomes" id="UP000194761"/>
    </source>
</evidence>
<evidence type="ECO:0008006" key="3">
    <source>
        <dbReference type="Google" id="ProtNLM"/>
    </source>
</evidence>
<name>A0A243RJQ2_9ACTN</name>
<keyword evidence="2" id="KW-1185">Reference proteome</keyword>
<dbReference type="Proteomes" id="UP000194761">
    <property type="component" value="Unassembled WGS sequence"/>
</dbReference>
<dbReference type="InterPro" id="IPR010310">
    <property type="entry name" value="T7SS_ESAT-6-like"/>
</dbReference>
<comment type="caution">
    <text evidence="1">The sequence shown here is derived from an EMBL/GenBank/DDBJ whole genome shotgun (WGS) entry which is preliminary data.</text>
</comment>
<accession>A0A243RJQ2</accession>
<evidence type="ECO:0000313" key="1">
    <source>
        <dbReference type="EMBL" id="OUC95118.1"/>
    </source>
</evidence>
<organism evidence="1 2">
    <name type="scientific">Streptosporangium minutum</name>
    <dbReference type="NCBI Taxonomy" id="569862"/>
    <lineage>
        <taxon>Bacteria</taxon>
        <taxon>Bacillati</taxon>
        <taxon>Actinomycetota</taxon>
        <taxon>Actinomycetes</taxon>
        <taxon>Streptosporangiales</taxon>
        <taxon>Streptosporangiaceae</taxon>
        <taxon>Streptosporangium</taxon>
    </lineage>
</organism>
<reference evidence="1 2" key="1">
    <citation type="submission" date="2017-05" db="EMBL/GenBank/DDBJ databases">
        <title>Biotechnological potential of actinobacteria isolated from South African environments.</title>
        <authorList>
            <person name="Le Roes-Hill M."/>
            <person name="Prins A."/>
            <person name="Durrell K.A."/>
        </authorList>
    </citation>
    <scope>NUCLEOTIDE SEQUENCE [LARGE SCALE GENOMIC DNA]</scope>
    <source>
        <strain evidence="1">M26</strain>
    </source>
</reference>
<dbReference type="Gene3D" id="1.10.287.1060">
    <property type="entry name" value="ESAT-6-like"/>
    <property type="match status" value="1"/>
</dbReference>
<dbReference type="SUPFAM" id="SSF140453">
    <property type="entry name" value="EsxAB dimer-like"/>
    <property type="match status" value="1"/>
</dbReference>
<dbReference type="EMBL" id="NGFP01000088">
    <property type="protein sequence ID" value="OUC95118.1"/>
    <property type="molecule type" value="Genomic_DNA"/>
</dbReference>
<sequence>MAIYDGYEVDPQALRQRATAFTAAGTTLEGAKGRLRAALAAGSSPWGHDQYGKQFEEGYVPLMTAILQKLDESVEALHDIKRGLDVMAARYEEVERQSTIRP</sequence>
<protein>
    <recommendedName>
        <fullName evidence="3">WXG100 family type VII secretion target</fullName>
    </recommendedName>
</protein>
<gene>
    <name evidence="1" type="ORF">CA984_19790</name>
</gene>
<dbReference type="InterPro" id="IPR036689">
    <property type="entry name" value="ESAT-6-like_sf"/>
</dbReference>